<proteinExistence type="predicted"/>
<name>A0A2P2KR05_RHIMU</name>
<accession>A0A2P2KR05</accession>
<sequence length="65" mass="7497">MLVWFCFFLSQAFRRLFTKRGNRLGGSTTSPTPEFATIGKPLIGGGFYFKINDVIKSWRLYRTSL</sequence>
<protein>
    <submittedName>
        <fullName evidence="1">Uncharacterized protein</fullName>
    </submittedName>
</protein>
<organism evidence="1">
    <name type="scientific">Rhizophora mucronata</name>
    <name type="common">Asiatic mangrove</name>
    <dbReference type="NCBI Taxonomy" id="61149"/>
    <lineage>
        <taxon>Eukaryota</taxon>
        <taxon>Viridiplantae</taxon>
        <taxon>Streptophyta</taxon>
        <taxon>Embryophyta</taxon>
        <taxon>Tracheophyta</taxon>
        <taxon>Spermatophyta</taxon>
        <taxon>Magnoliopsida</taxon>
        <taxon>eudicotyledons</taxon>
        <taxon>Gunneridae</taxon>
        <taxon>Pentapetalae</taxon>
        <taxon>rosids</taxon>
        <taxon>fabids</taxon>
        <taxon>Malpighiales</taxon>
        <taxon>Rhizophoraceae</taxon>
        <taxon>Rhizophora</taxon>
    </lineage>
</organism>
<evidence type="ECO:0000313" key="1">
    <source>
        <dbReference type="EMBL" id="MBX08117.1"/>
    </source>
</evidence>
<dbReference type="AlphaFoldDB" id="A0A2P2KR05"/>
<dbReference type="EMBL" id="GGEC01027633">
    <property type="protein sequence ID" value="MBX08117.1"/>
    <property type="molecule type" value="Transcribed_RNA"/>
</dbReference>
<reference evidence="1" key="1">
    <citation type="submission" date="2018-02" db="EMBL/GenBank/DDBJ databases">
        <title>Rhizophora mucronata_Transcriptome.</title>
        <authorList>
            <person name="Meera S.P."/>
            <person name="Sreeshan A."/>
            <person name="Augustine A."/>
        </authorList>
    </citation>
    <scope>NUCLEOTIDE SEQUENCE</scope>
    <source>
        <tissue evidence="1">Leaf</tissue>
    </source>
</reference>